<dbReference type="AlphaFoldDB" id="A0A9P6VZ11"/>
<dbReference type="PANTHER" id="PTHR12315:SF0">
    <property type="entry name" value="7SK SNRNA METHYLPHOSPHATE CAPPING ENZYME"/>
    <property type="match status" value="1"/>
</dbReference>
<dbReference type="PROSITE" id="PS51515">
    <property type="entry name" value="BIN3_SAM"/>
    <property type="match status" value="1"/>
</dbReference>
<feature type="region of interest" description="Disordered" evidence="7">
    <location>
        <begin position="1"/>
        <end position="64"/>
    </location>
</feature>
<evidence type="ECO:0000256" key="7">
    <source>
        <dbReference type="SAM" id="MobiDB-lite"/>
    </source>
</evidence>
<evidence type="ECO:0000259" key="8">
    <source>
        <dbReference type="PROSITE" id="PS51515"/>
    </source>
</evidence>
<evidence type="ECO:0000313" key="10">
    <source>
        <dbReference type="Proteomes" id="UP000777482"/>
    </source>
</evidence>
<evidence type="ECO:0000256" key="3">
    <source>
        <dbReference type="ARBA" id="ARBA00022679"/>
    </source>
</evidence>
<sequence>MSFQPEPRAKRQRTTFLDNGKPDLNPAAPSQPDISSSRRPVHQQHPTSTAGPLSRAHEGPIRKRERVAVNGNYIGYYRRRREVQHGELDDRLELVPKEWIRGKRVLDVGANAGEVSIELAQRFRAAEVVGVDIDPELTQQARRNVDLAWSRQAPIPRLTEDAKRLRRGEATSMAEDPFESAADLTVEDSAYFPTSMARMFGFLPHPRGLVRSYTESNAVSPRRNRRDPNYIEHLFFPENIVFETADWVNTPLQADREGYDIIFALSVTKWIHFQGLNPGLLAFFRRCFDCLRPGGRLILEPQPFSTYAKNVKAMPELQERYDKLVEGAEKGWRPEDGDFERVLTELVGFGKRELLGETGRIGSTFRRPVEVYTKR</sequence>
<dbReference type="GO" id="GO:0008171">
    <property type="term" value="F:O-methyltransferase activity"/>
    <property type="evidence" value="ECO:0007669"/>
    <property type="project" value="UniProtKB-UniRule"/>
</dbReference>
<dbReference type="EC" id="2.1.1.-" evidence="6"/>
<evidence type="ECO:0000313" key="9">
    <source>
        <dbReference type="EMBL" id="KAG0657847.1"/>
    </source>
</evidence>
<evidence type="ECO:0000256" key="2">
    <source>
        <dbReference type="ARBA" id="ARBA00022603"/>
    </source>
</evidence>
<dbReference type="GO" id="GO:0040031">
    <property type="term" value="P:snRNA modification"/>
    <property type="evidence" value="ECO:0007669"/>
    <property type="project" value="TreeGrafter"/>
</dbReference>
<keyword evidence="4 5" id="KW-0949">S-adenosyl-L-methionine</keyword>
<dbReference type="InterPro" id="IPR039772">
    <property type="entry name" value="Bin3-like"/>
</dbReference>
<evidence type="ECO:0000256" key="1">
    <source>
        <dbReference type="ARBA" id="ARBA00008361"/>
    </source>
</evidence>
<dbReference type="SUPFAM" id="SSF53335">
    <property type="entry name" value="S-adenosyl-L-methionine-dependent methyltransferases"/>
    <property type="match status" value="1"/>
</dbReference>
<gene>
    <name evidence="9" type="ORF">C6P46_006209</name>
</gene>
<dbReference type="EMBL" id="PUHQ01000075">
    <property type="protein sequence ID" value="KAG0657847.1"/>
    <property type="molecule type" value="Genomic_DNA"/>
</dbReference>
<dbReference type="InterPro" id="IPR024160">
    <property type="entry name" value="BIN3_SAM-bd_dom"/>
</dbReference>
<evidence type="ECO:0000256" key="4">
    <source>
        <dbReference type="ARBA" id="ARBA00022691"/>
    </source>
</evidence>
<feature type="domain" description="Bin3-type SAM" evidence="8">
    <location>
        <begin position="89"/>
        <end position="375"/>
    </location>
</feature>
<comment type="similarity">
    <text evidence="1 6">Belongs to the methyltransferase superfamily.</text>
</comment>
<keyword evidence="2 6" id="KW-0489">Methyltransferase</keyword>
<dbReference type="Proteomes" id="UP000777482">
    <property type="component" value="Unassembled WGS sequence"/>
</dbReference>
<dbReference type="InterPro" id="IPR029063">
    <property type="entry name" value="SAM-dependent_MTases_sf"/>
</dbReference>
<evidence type="ECO:0000256" key="6">
    <source>
        <dbReference type="RuleBase" id="RU367087"/>
    </source>
</evidence>
<dbReference type="CDD" id="cd02440">
    <property type="entry name" value="AdoMet_MTases"/>
    <property type="match status" value="1"/>
</dbReference>
<evidence type="ECO:0000256" key="5">
    <source>
        <dbReference type="PROSITE-ProRule" id="PRU00848"/>
    </source>
</evidence>
<accession>A0A9P6VZ11</accession>
<dbReference type="PANTHER" id="PTHR12315">
    <property type="entry name" value="BICOID-INTERACTING PROTEIN RELATED"/>
    <property type="match status" value="1"/>
</dbReference>
<dbReference type="InterPro" id="IPR041698">
    <property type="entry name" value="Methyltransf_25"/>
</dbReference>
<reference evidence="9 10" key="1">
    <citation type="submission" date="2020-11" db="EMBL/GenBank/DDBJ databases">
        <title>Kefir isolates.</title>
        <authorList>
            <person name="Marcisauskas S."/>
            <person name="Kim Y."/>
            <person name="Blasche S."/>
        </authorList>
    </citation>
    <scope>NUCLEOTIDE SEQUENCE [LARGE SCALE GENOMIC DNA]</scope>
    <source>
        <strain evidence="9 10">KR</strain>
    </source>
</reference>
<feature type="compositionally biased region" description="Polar residues" evidence="7">
    <location>
        <begin position="32"/>
        <end position="51"/>
    </location>
</feature>
<protein>
    <recommendedName>
        <fullName evidence="6">RNA methyltransferase</fullName>
        <ecNumber evidence="6">2.1.1.-</ecNumber>
    </recommendedName>
</protein>
<dbReference type="GO" id="GO:0008173">
    <property type="term" value="F:RNA methyltransferase activity"/>
    <property type="evidence" value="ECO:0007669"/>
    <property type="project" value="UniProtKB-UniRule"/>
</dbReference>
<keyword evidence="3 6" id="KW-0808">Transferase</keyword>
<proteinExistence type="inferred from homology"/>
<dbReference type="GO" id="GO:0032259">
    <property type="term" value="P:methylation"/>
    <property type="evidence" value="ECO:0007669"/>
    <property type="project" value="UniProtKB-KW"/>
</dbReference>
<dbReference type="InterPro" id="IPR010675">
    <property type="entry name" value="Bin3_C"/>
</dbReference>
<dbReference type="GO" id="GO:0017069">
    <property type="term" value="F:snRNA binding"/>
    <property type="evidence" value="ECO:0007669"/>
    <property type="project" value="TreeGrafter"/>
</dbReference>
<name>A0A9P6VZ11_RHOMI</name>
<keyword evidence="10" id="KW-1185">Reference proteome</keyword>
<dbReference type="Gene3D" id="3.40.50.150">
    <property type="entry name" value="Vaccinia Virus protein VP39"/>
    <property type="match status" value="1"/>
</dbReference>
<dbReference type="Pfam" id="PF06859">
    <property type="entry name" value="Bin3"/>
    <property type="match status" value="1"/>
</dbReference>
<dbReference type="OrthoDB" id="540004at2759"/>
<dbReference type="Pfam" id="PF13649">
    <property type="entry name" value="Methyltransf_25"/>
    <property type="match status" value="1"/>
</dbReference>
<comment type="caution">
    <text evidence="9">The sequence shown here is derived from an EMBL/GenBank/DDBJ whole genome shotgun (WGS) entry which is preliminary data.</text>
</comment>
<organism evidence="9 10">
    <name type="scientific">Rhodotorula mucilaginosa</name>
    <name type="common">Yeast</name>
    <name type="synonym">Rhodotorula rubra</name>
    <dbReference type="NCBI Taxonomy" id="5537"/>
    <lineage>
        <taxon>Eukaryota</taxon>
        <taxon>Fungi</taxon>
        <taxon>Dikarya</taxon>
        <taxon>Basidiomycota</taxon>
        <taxon>Pucciniomycotina</taxon>
        <taxon>Microbotryomycetes</taxon>
        <taxon>Sporidiobolales</taxon>
        <taxon>Sporidiobolaceae</taxon>
        <taxon>Rhodotorula</taxon>
    </lineage>
</organism>